<reference evidence="5 6" key="1">
    <citation type="submission" date="2019-04" db="EMBL/GenBank/DDBJ databases">
        <title>Three New Species of Nocardioides, Nocardioides euryhalodurans sp. nov., Nocardioides seonyuensis sp. nov. and Nocardioides eburneoflavus sp. nov. Isolated from Soil.</title>
        <authorList>
            <person name="Roh S.G."/>
            <person name="Lee C."/>
            <person name="Kim M.-K."/>
            <person name="Kim S.B."/>
        </authorList>
    </citation>
    <scope>NUCLEOTIDE SEQUENCE [LARGE SCALE GENOMIC DNA]</scope>
    <source>
        <strain evidence="5 6">MMS17-SY213</strain>
    </source>
</reference>
<dbReference type="Gene3D" id="2.140.10.10">
    <property type="entry name" value="Quinoprotein alcohol dehydrogenase-like superfamily"/>
    <property type="match status" value="1"/>
</dbReference>
<dbReference type="PANTHER" id="PTHR32303">
    <property type="entry name" value="QUINOPROTEIN ALCOHOL DEHYDROGENASE (CYTOCHROME C)"/>
    <property type="match status" value="1"/>
</dbReference>
<dbReference type="SMART" id="SM00564">
    <property type="entry name" value="PQQ"/>
    <property type="match status" value="7"/>
</dbReference>
<dbReference type="Gene3D" id="2.40.128.630">
    <property type="match status" value="1"/>
</dbReference>
<comment type="caution">
    <text evidence="5">The sequence shown here is derived from an EMBL/GenBank/DDBJ whole genome shotgun (WGS) entry which is preliminary data.</text>
</comment>
<comment type="similarity">
    <text evidence="2">Belongs to the bacterial PQQ dehydrogenase family.</text>
</comment>
<evidence type="ECO:0000256" key="2">
    <source>
        <dbReference type="ARBA" id="ARBA00008156"/>
    </source>
</evidence>
<protein>
    <submittedName>
        <fullName evidence="5">Polyvinylalcohol dehydrogenase</fullName>
    </submittedName>
</protein>
<dbReference type="InterPro" id="IPR018391">
    <property type="entry name" value="PQQ_b-propeller_rpt"/>
</dbReference>
<dbReference type="SUPFAM" id="SSF50998">
    <property type="entry name" value="Quinoprotein alcohol dehydrogenase-like"/>
    <property type="match status" value="1"/>
</dbReference>
<accession>A0A4Z1CCZ0</accession>
<dbReference type="Proteomes" id="UP000297496">
    <property type="component" value="Unassembled WGS sequence"/>
</dbReference>
<evidence type="ECO:0000256" key="1">
    <source>
        <dbReference type="ARBA" id="ARBA00001931"/>
    </source>
</evidence>
<gene>
    <name evidence="5" type="ORF">EXE59_02475</name>
</gene>
<evidence type="ECO:0000313" key="5">
    <source>
        <dbReference type="EMBL" id="TGN62938.1"/>
    </source>
</evidence>
<dbReference type="Pfam" id="PF13360">
    <property type="entry name" value="PQQ_2"/>
    <property type="match status" value="2"/>
</dbReference>
<proteinExistence type="inferred from homology"/>
<name>A0A4Z1CCZ0_9ACTN</name>
<dbReference type="PANTHER" id="PTHR32303:SF10">
    <property type="entry name" value="OUTER MEMBRANE PROTEIN ASSEMBLY FACTOR BAMB"/>
    <property type="match status" value="1"/>
</dbReference>
<comment type="cofactor">
    <cofactor evidence="1">
        <name>pyrroloquinoline quinone</name>
        <dbReference type="ChEBI" id="CHEBI:58442"/>
    </cofactor>
</comment>
<dbReference type="AlphaFoldDB" id="A0A4Z1CCZ0"/>
<dbReference type="OrthoDB" id="256225at2"/>
<evidence type="ECO:0000259" key="4">
    <source>
        <dbReference type="Pfam" id="PF13360"/>
    </source>
</evidence>
<evidence type="ECO:0000256" key="3">
    <source>
        <dbReference type="ARBA" id="ARBA00023002"/>
    </source>
</evidence>
<keyword evidence="6" id="KW-1185">Reference proteome</keyword>
<sequence>MHARTQGRRLSRVAGALLAVGVLFVAPAAIGAQAGWPSAGHDLGNTRNGDSTIGVGGAAKLALKWKVATAGNVSATPAVENGIVYVPDDQGNLYAIDATTGVVIWQKNLSTHYGAPFGDYSRATPAISGNTLVFGDQSGKVFSPDGWVFAVDKRDGSLLWKTTVPGGYPILTQSATIAGGTVYLGAASYEEVLVRFGVPLTFRGFFMALDLATGQVKWKTFMTPPGYTGAAVWGSAPAVDLKRGTVYIATGNNYSIPDDVTDCVAAATTDEARAACVPADNMFDAIVALDTTTGAVKWSTRALPVDAWNVSCGIPVPGFEDPVEGCPENAGPDYDFGQAPMLWKTGGKEFVGAGQKSGIFWALDPDTGAVIWKTQAAPGGLAGGLQWGSATDGSRIYVASANTDRKPWTLRDGTTINHGHWAALDAATGQLVWDRANPAAATASGAVTVARGVVYACSGDAAGHMYALKASDGTQLWDYPSGDFCYSGAAAVDGALYWGSGYNLGVELPGQAVHAFTVNGR</sequence>
<dbReference type="InterPro" id="IPR011047">
    <property type="entry name" value="Quinoprotein_ADH-like_sf"/>
</dbReference>
<keyword evidence="3" id="KW-0560">Oxidoreductase</keyword>
<organism evidence="5 6">
    <name type="scientific">Nocardioides eburneiflavus</name>
    <dbReference type="NCBI Taxonomy" id="2518372"/>
    <lineage>
        <taxon>Bacteria</taxon>
        <taxon>Bacillati</taxon>
        <taxon>Actinomycetota</taxon>
        <taxon>Actinomycetes</taxon>
        <taxon>Propionibacteriales</taxon>
        <taxon>Nocardioidaceae</taxon>
        <taxon>Nocardioides</taxon>
    </lineage>
</organism>
<evidence type="ECO:0000313" key="6">
    <source>
        <dbReference type="Proteomes" id="UP000297496"/>
    </source>
</evidence>
<dbReference type="EMBL" id="SRRO01000001">
    <property type="protein sequence ID" value="TGN62938.1"/>
    <property type="molecule type" value="Genomic_DNA"/>
</dbReference>
<feature type="domain" description="Pyrrolo-quinoline quinone repeat" evidence="4">
    <location>
        <begin position="62"/>
        <end position="187"/>
    </location>
</feature>
<feature type="domain" description="Pyrrolo-quinoline quinone repeat" evidence="4">
    <location>
        <begin position="362"/>
        <end position="482"/>
    </location>
</feature>
<dbReference type="InterPro" id="IPR002372">
    <property type="entry name" value="PQQ_rpt_dom"/>
</dbReference>
<dbReference type="GO" id="GO:0016491">
    <property type="term" value="F:oxidoreductase activity"/>
    <property type="evidence" value="ECO:0007669"/>
    <property type="project" value="UniProtKB-KW"/>
</dbReference>